<reference evidence="5 6" key="1">
    <citation type="submission" date="2018-08" db="EMBL/GenBank/DDBJ databases">
        <title>A genome reference for cultivated species of the human gut microbiota.</title>
        <authorList>
            <person name="Zou Y."/>
            <person name="Xue W."/>
            <person name="Luo G."/>
        </authorList>
    </citation>
    <scope>NUCLEOTIDE SEQUENCE [LARGE SCALE GENOMIC DNA]</scope>
    <source>
        <strain evidence="5 6">AF14-32</strain>
    </source>
</reference>
<dbReference type="InterPro" id="IPR011050">
    <property type="entry name" value="Pectin_lyase_fold/virulence"/>
</dbReference>
<dbReference type="InterPro" id="IPR012334">
    <property type="entry name" value="Pectin_lyas_fold"/>
</dbReference>
<comment type="similarity">
    <text evidence="1 4">Belongs to the glycosyl hydrolase 28 family.</text>
</comment>
<protein>
    <submittedName>
        <fullName evidence="5">Glycoside hydrolase family 28 protein</fullName>
    </submittedName>
</protein>
<evidence type="ECO:0000313" key="6">
    <source>
        <dbReference type="Proteomes" id="UP000283850"/>
    </source>
</evidence>
<dbReference type="GO" id="GO:0004650">
    <property type="term" value="F:polygalacturonase activity"/>
    <property type="evidence" value="ECO:0007669"/>
    <property type="project" value="InterPro"/>
</dbReference>
<name>A0A412XSQ6_9BACE</name>
<dbReference type="PANTHER" id="PTHR31339:SF9">
    <property type="entry name" value="PLASMIN AND FIBRONECTIN-BINDING PROTEIN A"/>
    <property type="match status" value="1"/>
</dbReference>
<dbReference type="InterPro" id="IPR000743">
    <property type="entry name" value="Glyco_hydro_28"/>
</dbReference>
<dbReference type="InterPro" id="IPR006626">
    <property type="entry name" value="PbH1"/>
</dbReference>
<dbReference type="GO" id="GO:0005975">
    <property type="term" value="P:carbohydrate metabolic process"/>
    <property type="evidence" value="ECO:0007669"/>
    <property type="project" value="InterPro"/>
</dbReference>
<dbReference type="AlphaFoldDB" id="A0A412XSQ6"/>
<evidence type="ECO:0000313" key="5">
    <source>
        <dbReference type="EMBL" id="RGV48292.1"/>
    </source>
</evidence>
<sequence>MFDQIKKVLIGIFFGIATIYVWGSNIPTSNQVGAMSLPTEIAPIQAPFAMPQLVRPTFPDRTLNIAKKGAKLGKSSTNIIQKAIDDLSRKGGGTVIIPPGKWQTGRIILKSNINLHLEKGAELHFSGEIKDYLPVVLTRNEGVELYSLGALIYANQADNIALTGEGKLFGPSKECEIYRLQMRDKVIEEFINNGHSVEERVYDGKDNKPVFLPMFFSPIYCTNVLVEGVTFEETIFWNVVPVYCDRVIIRGITVNSVGTPRGDGIDIDSSRNVLIEYSTLDCGDDCFTIKSGRGDDGIRVNKPSENIVIRYCLAKRGPGGVTCGSETAGMIRNLYVHDCVFENTHNGFYFKTRRSRAGGGENLYFERIRLVSPSVVFRWDMLGSTRYVGDLAKRLPALPIGPLTPVYHHISIKDVIVENCQRLIDATGIPESPLSEVSINGLNAKCKDLIRIQDVDGLVIVNSSIQTEDAKVSVVDGRNIMLINVKLDIPGGTLQAEYSGELSRPIMYNR</sequence>
<evidence type="ECO:0000256" key="2">
    <source>
        <dbReference type="ARBA" id="ARBA00022801"/>
    </source>
</evidence>
<gene>
    <name evidence="5" type="ORF">DWW10_22820</name>
</gene>
<evidence type="ECO:0000256" key="4">
    <source>
        <dbReference type="RuleBase" id="RU361169"/>
    </source>
</evidence>
<dbReference type="Gene3D" id="2.160.20.10">
    <property type="entry name" value="Single-stranded right-handed beta-helix, Pectin lyase-like"/>
    <property type="match status" value="1"/>
</dbReference>
<dbReference type="Proteomes" id="UP000283850">
    <property type="component" value="Unassembled WGS sequence"/>
</dbReference>
<dbReference type="PANTHER" id="PTHR31339">
    <property type="entry name" value="PECTIN LYASE-RELATED"/>
    <property type="match status" value="1"/>
</dbReference>
<comment type="caution">
    <text evidence="5">The sequence shown here is derived from an EMBL/GenBank/DDBJ whole genome shotgun (WGS) entry which is preliminary data.</text>
</comment>
<organism evidence="5 6">
    <name type="scientific">Bacteroides intestinalis</name>
    <dbReference type="NCBI Taxonomy" id="329854"/>
    <lineage>
        <taxon>Bacteria</taxon>
        <taxon>Pseudomonadati</taxon>
        <taxon>Bacteroidota</taxon>
        <taxon>Bacteroidia</taxon>
        <taxon>Bacteroidales</taxon>
        <taxon>Bacteroidaceae</taxon>
        <taxon>Bacteroides</taxon>
    </lineage>
</organism>
<accession>A0A412XSQ6</accession>
<dbReference type="Pfam" id="PF00295">
    <property type="entry name" value="Glyco_hydro_28"/>
    <property type="match status" value="1"/>
</dbReference>
<keyword evidence="3 4" id="KW-0326">Glycosidase</keyword>
<keyword evidence="2 4" id="KW-0378">Hydrolase</keyword>
<dbReference type="InterPro" id="IPR051801">
    <property type="entry name" value="GH28_Enzymes"/>
</dbReference>
<evidence type="ECO:0000256" key="1">
    <source>
        <dbReference type="ARBA" id="ARBA00008834"/>
    </source>
</evidence>
<evidence type="ECO:0000256" key="3">
    <source>
        <dbReference type="ARBA" id="ARBA00023295"/>
    </source>
</evidence>
<dbReference type="EMBL" id="QRZF01000024">
    <property type="protein sequence ID" value="RGV48292.1"/>
    <property type="molecule type" value="Genomic_DNA"/>
</dbReference>
<dbReference type="SUPFAM" id="SSF51126">
    <property type="entry name" value="Pectin lyase-like"/>
    <property type="match status" value="1"/>
</dbReference>
<proteinExistence type="inferred from homology"/>
<dbReference type="SMART" id="SM00710">
    <property type="entry name" value="PbH1"/>
    <property type="match status" value="4"/>
</dbReference>
<dbReference type="RefSeq" id="WP_118421091.1">
    <property type="nucleotide sequence ID" value="NZ_QRZF01000024.1"/>
</dbReference>